<feature type="region of interest" description="Disordered" evidence="1">
    <location>
        <begin position="188"/>
        <end position="259"/>
    </location>
</feature>
<sequence length="259" mass="28482">MRDVAEARAPLSTNAYGDLTARRQARPGQTRKLNPVRDGAQTRRHRAARSQVDSPRYERGAATERARWMLEAESGAFTGARRLRALAGWSAESQLEPVLRPSNFKLQDLRLTFSAATPNTRVRTIDLISHVSTILRRAHLQAATGSLRFDRARGACKKHDGSTDGTVSRTSRAASFISTAKLRRTYLSPTRFEDGDDGEGRGGSTRDVHTRNRIPAMRDYPVGAHASDPAKRKPSPGPSSRLLQTRAPPAESHPLPQSS</sequence>
<dbReference type="Proteomes" id="UP000030671">
    <property type="component" value="Unassembled WGS sequence"/>
</dbReference>
<evidence type="ECO:0000256" key="1">
    <source>
        <dbReference type="SAM" id="MobiDB-lite"/>
    </source>
</evidence>
<dbReference type="EMBL" id="KI925466">
    <property type="protein sequence ID" value="ETW75210.1"/>
    <property type="molecule type" value="Genomic_DNA"/>
</dbReference>
<evidence type="ECO:0000313" key="3">
    <source>
        <dbReference type="Proteomes" id="UP000030671"/>
    </source>
</evidence>
<dbReference type="RefSeq" id="XP_009552648.1">
    <property type="nucleotide sequence ID" value="XM_009554353.1"/>
</dbReference>
<protein>
    <submittedName>
        <fullName evidence="2">Uncharacterized protein</fullName>
    </submittedName>
</protein>
<name>W4JQ50_HETIT</name>
<dbReference type="KEGG" id="hir:HETIRDRAFT_108181"/>
<feature type="region of interest" description="Disordered" evidence="1">
    <location>
        <begin position="1"/>
        <end position="61"/>
    </location>
</feature>
<proteinExistence type="predicted"/>
<evidence type="ECO:0000313" key="2">
    <source>
        <dbReference type="EMBL" id="ETW75210.1"/>
    </source>
</evidence>
<reference evidence="2 3" key="1">
    <citation type="journal article" date="2012" name="New Phytol.">
        <title>Insight into trade-off between wood decay and parasitism from the genome of a fungal forest pathogen.</title>
        <authorList>
            <person name="Olson A."/>
            <person name="Aerts A."/>
            <person name="Asiegbu F."/>
            <person name="Belbahri L."/>
            <person name="Bouzid O."/>
            <person name="Broberg A."/>
            <person name="Canback B."/>
            <person name="Coutinho P.M."/>
            <person name="Cullen D."/>
            <person name="Dalman K."/>
            <person name="Deflorio G."/>
            <person name="van Diepen L.T."/>
            <person name="Dunand C."/>
            <person name="Duplessis S."/>
            <person name="Durling M."/>
            <person name="Gonthier P."/>
            <person name="Grimwood J."/>
            <person name="Fossdal C.G."/>
            <person name="Hansson D."/>
            <person name="Henrissat B."/>
            <person name="Hietala A."/>
            <person name="Himmelstrand K."/>
            <person name="Hoffmeister D."/>
            <person name="Hogberg N."/>
            <person name="James T.Y."/>
            <person name="Karlsson M."/>
            <person name="Kohler A."/>
            <person name="Kues U."/>
            <person name="Lee Y.H."/>
            <person name="Lin Y.C."/>
            <person name="Lind M."/>
            <person name="Lindquist E."/>
            <person name="Lombard V."/>
            <person name="Lucas S."/>
            <person name="Lunden K."/>
            <person name="Morin E."/>
            <person name="Murat C."/>
            <person name="Park J."/>
            <person name="Raffaello T."/>
            <person name="Rouze P."/>
            <person name="Salamov A."/>
            <person name="Schmutz J."/>
            <person name="Solheim H."/>
            <person name="Stahlberg J."/>
            <person name="Velez H."/>
            <person name="de Vries R.P."/>
            <person name="Wiebenga A."/>
            <person name="Woodward S."/>
            <person name="Yakovlev I."/>
            <person name="Garbelotto M."/>
            <person name="Martin F."/>
            <person name="Grigoriev I.V."/>
            <person name="Stenlid J."/>
        </authorList>
    </citation>
    <scope>NUCLEOTIDE SEQUENCE [LARGE SCALE GENOMIC DNA]</scope>
    <source>
        <strain evidence="2 3">TC 32-1</strain>
    </source>
</reference>
<accession>W4JQ50</accession>
<dbReference type="AlphaFoldDB" id="W4JQ50"/>
<gene>
    <name evidence="2" type="ORF">HETIRDRAFT_108181</name>
</gene>
<keyword evidence="3" id="KW-1185">Reference proteome</keyword>
<feature type="compositionally biased region" description="Basic and acidic residues" evidence="1">
    <location>
        <begin position="198"/>
        <end position="210"/>
    </location>
</feature>
<dbReference type="InParanoid" id="W4JQ50"/>
<dbReference type="GeneID" id="20666322"/>
<organism evidence="2 3">
    <name type="scientific">Heterobasidion irregulare (strain TC 32-1)</name>
    <dbReference type="NCBI Taxonomy" id="747525"/>
    <lineage>
        <taxon>Eukaryota</taxon>
        <taxon>Fungi</taxon>
        <taxon>Dikarya</taxon>
        <taxon>Basidiomycota</taxon>
        <taxon>Agaricomycotina</taxon>
        <taxon>Agaricomycetes</taxon>
        <taxon>Russulales</taxon>
        <taxon>Bondarzewiaceae</taxon>
        <taxon>Heterobasidion</taxon>
        <taxon>Heterobasidion annosum species complex</taxon>
    </lineage>
</organism>
<dbReference type="HOGENOM" id="CLU_1073866_0_0_1"/>